<dbReference type="Pfam" id="PF02627">
    <property type="entry name" value="CMD"/>
    <property type="match status" value="1"/>
</dbReference>
<accession>A0A1G6DL50</accession>
<dbReference type="GO" id="GO:0051920">
    <property type="term" value="F:peroxiredoxin activity"/>
    <property type="evidence" value="ECO:0007669"/>
    <property type="project" value="InterPro"/>
</dbReference>
<proteinExistence type="predicted"/>
<dbReference type="Proteomes" id="UP000199071">
    <property type="component" value="Unassembled WGS sequence"/>
</dbReference>
<organism evidence="2 3">
    <name type="scientific">Bauldia litoralis</name>
    <dbReference type="NCBI Taxonomy" id="665467"/>
    <lineage>
        <taxon>Bacteria</taxon>
        <taxon>Pseudomonadati</taxon>
        <taxon>Pseudomonadota</taxon>
        <taxon>Alphaproteobacteria</taxon>
        <taxon>Hyphomicrobiales</taxon>
        <taxon>Kaistiaceae</taxon>
        <taxon>Bauldia</taxon>
    </lineage>
</organism>
<dbReference type="AlphaFoldDB" id="A0A1G6DL50"/>
<evidence type="ECO:0000259" key="1">
    <source>
        <dbReference type="Pfam" id="PF02627"/>
    </source>
</evidence>
<dbReference type="OrthoDB" id="9129225at2"/>
<protein>
    <submittedName>
        <fullName evidence="2">4-carboxymuconolactone decarboxylase</fullName>
    </submittedName>
</protein>
<dbReference type="PANTHER" id="PTHR34846">
    <property type="entry name" value="4-CARBOXYMUCONOLACTONE DECARBOXYLASE FAMILY PROTEIN (AFU_ORTHOLOGUE AFUA_6G11590)"/>
    <property type="match status" value="1"/>
</dbReference>
<keyword evidence="3" id="KW-1185">Reference proteome</keyword>
<evidence type="ECO:0000313" key="3">
    <source>
        <dbReference type="Proteomes" id="UP000199071"/>
    </source>
</evidence>
<dbReference type="InterPro" id="IPR003779">
    <property type="entry name" value="CMD-like"/>
</dbReference>
<sequence length="178" mass="19049">MLIGARDIDEMTAEQRATHDRIASGPRGGVPHPFLAMLDAPHFAEAIQSVGEAIRFHGVLDQRHREIAILAAAAAFGSGYEWTYHEAIARELGLSDAELAAVRDGSGTGLPDVEQAIVGFVFKAVRDRQSDQDVLARLSAELGRAAATEIVTIAGYYPLLALFLSAGELDQPMPTDTP</sequence>
<dbReference type="PANTHER" id="PTHR34846:SF11">
    <property type="entry name" value="4-CARBOXYMUCONOLACTONE DECARBOXYLASE FAMILY PROTEIN (AFU_ORTHOLOGUE AFUA_6G11590)"/>
    <property type="match status" value="1"/>
</dbReference>
<dbReference type="EMBL" id="FMXQ01000007">
    <property type="protein sequence ID" value="SDB45852.1"/>
    <property type="molecule type" value="Genomic_DNA"/>
</dbReference>
<evidence type="ECO:0000313" key="2">
    <source>
        <dbReference type="EMBL" id="SDB45852.1"/>
    </source>
</evidence>
<gene>
    <name evidence="2" type="ORF">SAMN02982931_03554</name>
</gene>
<dbReference type="SUPFAM" id="SSF69118">
    <property type="entry name" value="AhpD-like"/>
    <property type="match status" value="1"/>
</dbReference>
<reference evidence="2 3" key="1">
    <citation type="submission" date="2016-10" db="EMBL/GenBank/DDBJ databases">
        <authorList>
            <person name="de Groot N.N."/>
        </authorList>
    </citation>
    <scope>NUCLEOTIDE SEQUENCE [LARGE SCALE GENOMIC DNA]</scope>
    <source>
        <strain evidence="2 3">ATCC 35022</strain>
    </source>
</reference>
<name>A0A1G6DL50_9HYPH</name>
<dbReference type="InterPro" id="IPR029032">
    <property type="entry name" value="AhpD-like"/>
</dbReference>
<dbReference type="RefSeq" id="WP_090878369.1">
    <property type="nucleotide sequence ID" value="NZ_FMXQ01000007.1"/>
</dbReference>
<dbReference type="Gene3D" id="1.20.1290.10">
    <property type="entry name" value="AhpD-like"/>
    <property type="match status" value="1"/>
</dbReference>
<dbReference type="STRING" id="665467.SAMN02982931_03554"/>
<feature type="domain" description="Carboxymuconolactone decarboxylase-like" evidence="1">
    <location>
        <begin position="41"/>
        <end position="103"/>
    </location>
</feature>